<dbReference type="AlphaFoldDB" id="A0A917UVV3"/>
<protein>
    <recommendedName>
        <fullName evidence="6">LysR substrate-binding domain-containing protein</fullName>
    </recommendedName>
</protein>
<dbReference type="PANTHER" id="PTHR30346:SF0">
    <property type="entry name" value="HCA OPERON TRANSCRIPTIONAL ACTIVATOR HCAR"/>
    <property type="match status" value="1"/>
</dbReference>
<comment type="similarity">
    <text evidence="1">Belongs to the LysR transcriptional regulatory family.</text>
</comment>
<feature type="compositionally biased region" description="Basic and acidic residues" evidence="5">
    <location>
        <begin position="190"/>
        <end position="201"/>
    </location>
</feature>
<dbReference type="InterPro" id="IPR005119">
    <property type="entry name" value="LysR_subst-bd"/>
</dbReference>
<evidence type="ECO:0000259" key="6">
    <source>
        <dbReference type="Pfam" id="PF03466"/>
    </source>
</evidence>
<keyword evidence="2" id="KW-0805">Transcription regulation</keyword>
<evidence type="ECO:0000313" key="8">
    <source>
        <dbReference type="Proteomes" id="UP000636956"/>
    </source>
</evidence>
<feature type="domain" description="LysR substrate-binding" evidence="6">
    <location>
        <begin position="104"/>
        <end position="170"/>
    </location>
</feature>
<keyword evidence="8" id="KW-1185">Reference proteome</keyword>
<keyword evidence="3" id="KW-0238">DNA-binding</keyword>
<dbReference type="PANTHER" id="PTHR30346">
    <property type="entry name" value="TRANSCRIPTIONAL DUAL REGULATOR HCAR-RELATED"/>
    <property type="match status" value="1"/>
</dbReference>
<reference evidence="7" key="2">
    <citation type="submission" date="2020-09" db="EMBL/GenBank/DDBJ databases">
        <authorList>
            <person name="Sun Q."/>
            <person name="Zhou Y."/>
        </authorList>
    </citation>
    <scope>NUCLEOTIDE SEQUENCE</scope>
    <source>
        <strain evidence="7">CGMCC 1.8984</strain>
    </source>
</reference>
<evidence type="ECO:0000256" key="1">
    <source>
        <dbReference type="ARBA" id="ARBA00009437"/>
    </source>
</evidence>
<dbReference type="RefSeq" id="WP_188744116.1">
    <property type="nucleotide sequence ID" value="NZ_BAABFW010000011.1"/>
</dbReference>
<sequence length="223" mass="24294">MVLRLRYVAGVSPAKWLRVWAVRRPDLPLEAVRTEQSAQLDDLLGGDADVAFVRLPVGSEGLHEIPLWEEIAVAVLSKGHPLAEAESLSLADLEDDPVAPEQLDAATTVELVAAGTGHALLPHGVARLHHRRDVVAIPVTDAPSTRIALVWRVERDDDDIQEFVAVVRGRTARSSRGQAAAPEASARTEPAARRERPARRDPRARRGASGRSGRSVRRRGRGR</sequence>
<dbReference type="Pfam" id="PF03466">
    <property type="entry name" value="LysR_substrate"/>
    <property type="match status" value="2"/>
</dbReference>
<evidence type="ECO:0000256" key="5">
    <source>
        <dbReference type="SAM" id="MobiDB-lite"/>
    </source>
</evidence>
<dbReference type="SUPFAM" id="SSF53850">
    <property type="entry name" value="Periplasmic binding protein-like II"/>
    <property type="match status" value="1"/>
</dbReference>
<organism evidence="7 8">
    <name type="scientific">Agromyces bauzanensis</name>
    <dbReference type="NCBI Taxonomy" id="1308924"/>
    <lineage>
        <taxon>Bacteria</taxon>
        <taxon>Bacillati</taxon>
        <taxon>Actinomycetota</taxon>
        <taxon>Actinomycetes</taxon>
        <taxon>Micrococcales</taxon>
        <taxon>Microbacteriaceae</taxon>
        <taxon>Agromyces</taxon>
    </lineage>
</organism>
<evidence type="ECO:0000256" key="3">
    <source>
        <dbReference type="ARBA" id="ARBA00023125"/>
    </source>
</evidence>
<dbReference type="Proteomes" id="UP000636956">
    <property type="component" value="Unassembled WGS sequence"/>
</dbReference>
<name>A0A917UVV3_9MICO</name>
<dbReference type="GO" id="GO:0032993">
    <property type="term" value="C:protein-DNA complex"/>
    <property type="evidence" value="ECO:0007669"/>
    <property type="project" value="TreeGrafter"/>
</dbReference>
<dbReference type="EMBL" id="BMMD01000018">
    <property type="protein sequence ID" value="GGJ88476.1"/>
    <property type="molecule type" value="Genomic_DNA"/>
</dbReference>
<dbReference type="GO" id="GO:0003700">
    <property type="term" value="F:DNA-binding transcription factor activity"/>
    <property type="evidence" value="ECO:0007669"/>
    <property type="project" value="TreeGrafter"/>
</dbReference>
<feature type="compositionally biased region" description="Basic residues" evidence="5">
    <location>
        <begin position="202"/>
        <end position="223"/>
    </location>
</feature>
<dbReference type="Gene3D" id="3.40.190.10">
    <property type="entry name" value="Periplasmic binding protein-like II"/>
    <property type="match status" value="2"/>
</dbReference>
<evidence type="ECO:0000313" key="7">
    <source>
        <dbReference type="EMBL" id="GGJ88476.1"/>
    </source>
</evidence>
<proteinExistence type="inferred from homology"/>
<comment type="caution">
    <text evidence="7">The sequence shown here is derived from an EMBL/GenBank/DDBJ whole genome shotgun (WGS) entry which is preliminary data.</text>
</comment>
<evidence type="ECO:0000256" key="2">
    <source>
        <dbReference type="ARBA" id="ARBA00023015"/>
    </source>
</evidence>
<gene>
    <name evidence="7" type="ORF">GCM10011372_28830</name>
</gene>
<dbReference type="GO" id="GO:0003677">
    <property type="term" value="F:DNA binding"/>
    <property type="evidence" value="ECO:0007669"/>
    <property type="project" value="UniProtKB-KW"/>
</dbReference>
<feature type="compositionally biased region" description="Low complexity" evidence="5">
    <location>
        <begin position="179"/>
        <end position="189"/>
    </location>
</feature>
<accession>A0A917UVV3</accession>
<feature type="domain" description="LysR substrate-binding" evidence="6">
    <location>
        <begin position="15"/>
        <end position="98"/>
    </location>
</feature>
<dbReference type="Gene3D" id="3.40.190.290">
    <property type="match status" value="1"/>
</dbReference>
<keyword evidence="4" id="KW-0804">Transcription</keyword>
<reference evidence="7" key="1">
    <citation type="journal article" date="2014" name="Int. J. Syst. Evol. Microbiol.">
        <title>Complete genome sequence of Corynebacterium casei LMG S-19264T (=DSM 44701T), isolated from a smear-ripened cheese.</title>
        <authorList>
            <consortium name="US DOE Joint Genome Institute (JGI-PGF)"/>
            <person name="Walter F."/>
            <person name="Albersmeier A."/>
            <person name="Kalinowski J."/>
            <person name="Ruckert C."/>
        </authorList>
    </citation>
    <scope>NUCLEOTIDE SEQUENCE</scope>
    <source>
        <strain evidence="7">CGMCC 1.8984</strain>
    </source>
</reference>
<evidence type="ECO:0000256" key="4">
    <source>
        <dbReference type="ARBA" id="ARBA00023163"/>
    </source>
</evidence>
<feature type="region of interest" description="Disordered" evidence="5">
    <location>
        <begin position="171"/>
        <end position="223"/>
    </location>
</feature>